<reference evidence="1" key="2">
    <citation type="journal article" date="2022" name="New Phytol.">
        <title>Evolutionary transition to the ectomycorrhizal habit in the genomes of a hyperdiverse lineage of mushroom-forming fungi.</title>
        <authorList>
            <person name="Looney B."/>
            <person name="Miyauchi S."/>
            <person name="Morin E."/>
            <person name="Drula E."/>
            <person name="Courty P.E."/>
            <person name="Kohler A."/>
            <person name="Kuo A."/>
            <person name="LaButti K."/>
            <person name="Pangilinan J."/>
            <person name="Lipzen A."/>
            <person name="Riley R."/>
            <person name="Andreopoulos W."/>
            <person name="He G."/>
            <person name="Johnson J."/>
            <person name="Nolan M."/>
            <person name="Tritt A."/>
            <person name="Barry K.W."/>
            <person name="Grigoriev I.V."/>
            <person name="Nagy L.G."/>
            <person name="Hibbett D."/>
            <person name="Henrissat B."/>
            <person name="Matheny P.B."/>
            <person name="Labbe J."/>
            <person name="Martin F.M."/>
        </authorList>
    </citation>
    <scope>NUCLEOTIDE SEQUENCE</scope>
    <source>
        <strain evidence="1">EC-137</strain>
    </source>
</reference>
<gene>
    <name evidence="1" type="ORF">K488DRAFT_71511</name>
</gene>
<dbReference type="Proteomes" id="UP000814128">
    <property type="component" value="Unassembled WGS sequence"/>
</dbReference>
<proteinExistence type="predicted"/>
<name>A0ACB8QI62_9AGAM</name>
<reference evidence="1" key="1">
    <citation type="submission" date="2021-02" db="EMBL/GenBank/DDBJ databases">
        <authorList>
            <consortium name="DOE Joint Genome Institute"/>
            <person name="Ahrendt S."/>
            <person name="Looney B.P."/>
            <person name="Miyauchi S."/>
            <person name="Morin E."/>
            <person name="Drula E."/>
            <person name="Courty P.E."/>
            <person name="Chicoki N."/>
            <person name="Fauchery L."/>
            <person name="Kohler A."/>
            <person name="Kuo A."/>
            <person name="Labutti K."/>
            <person name="Pangilinan J."/>
            <person name="Lipzen A."/>
            <person name="Riley R."/>
            <person name="Andreopoulos W."/>
            <person name="He G."/>
            <person name="Johnson J."/>
            <person name="Barry K.W."/>
            <person name="Grigoriev I.V."/>
            <person name="Nagy L."/>
            <person name="Hibbett D."/>
            <person name="Henrissat B."/>
            <person name="Matheny P.B."/>
            <person name="Labbe J."/>
            <person name="Martin F."/>
        </authorList>
    </citation>
    <scope>NUCLEOTIDE SEQUENCE</scope>
    <source>
        <strain evidence="1">EC-137</strain>
    </source>
</reference>
<sequence>MFSTASSSALWPSVTTFAKATLQSVLRDGIRRGQLVIEDAEGTHTFGDVSGAKCKVVSMRIVNENFWARVYLRHDLGFAEAYMYGDFEAPDLKALLDLWLDNREHLDGLSSVVSRVMHGVSSLALRLFGQTLSNAKLNAIAGYDCCNELFEAFLGDTMMYSSALWPDSTGGVRGDLEALGPAESDLDNAQLSKLHYILRKARVRPGDRVLEFGTGWGSMAIEAAKQGCMVDTLTLSKEQKAYAEARILKLGLQERIRIHLMDYRQLPPDFEKAFDAFVSVEMVEHVGYRYLPDYFKIIDWALKSDRAAAVVTATTQPDSRFTTFQPSDFAREYIWPNAFCPSPITLAGIANTATQSHFNLDSIEDFAHHYPRTLREWGYRFQRNWNDKLISAIVKAQPQLSTPEDLAIYKRRWEYMFVYAEVGFARAYTSMTYWTFVRPENVVQRCD</sequence>
<keyword evidence="2" id="KW-1185">Reference proteome</keyword>
<dbReference type="EMBL" id="MU273585">
    <property type="protein sequence ID" value="KAI0031300.1"/>
    <property type="molecule type" value="Genomic_DNA"/>
</dbReference>
<evidence type="ECO:0000313" key="1">
    <source>
        <dbReference type="EMBL" id="KAI0031300.1"/>
    </source>
</evidence>
<organism evidence="1 2">
    <name type="scientific">Vararia minispora EC-137</name>
    <dbReference type="NCBI Taxonomy" id="1314806"/>
    <lineage>
        <taxon>Eukaryota</taxon>
        <taxon>Fungi</taxon>
        <taxon>Dikarya</taxon>
        <taxon>Basidiomycota</taxon>
        <taxon>Agaricomycotina</taxon>
        <taxon>Agaricomycetes</taxon>
        <taxon>Russulales</taxon>
        <taxon>Lachnocladiaceae</taxon>
        <taxon>Vararia</taxon>
    </lineage>
</organism>
<comment type="caution">
    <text evidence="1">The sequence shown here is derived from an EMBL/GenBank/DDBJ whole genome shotgun (WGS) entry which is preliminary data.</text>
</comment>
<protein>
    <submittedName>
        <fullName evidence="1">CFS1-like protein</fullName>
    </submittedName>
</protein>
<evidence type="ECO:0000313" key="2">
    <source>
        <dbReference type="Proteomes" id="UP000814128"/>
    </source>
</evidence>
<accession>A0ACB8QI62</accession>